<accession>A0A061AE10</accession>
<evidence type="ECO:0000313" key="2">
    <source>
        <dbReference type="Proteomes" id="UP000001940"/>
    </source>
</evidence>
<dbReference type="WormBase" id="Y23H5A.8a">
    <property type="protein sequence ID" value="CE49793"/>
    <property type="gene ID" value="WBGene00023172"/>
</dbReference>
<dbReference type="AlphaFoldDB" id="A0A061AE10"/>
<evidence type="ECO:0000313" key="3">
    <source>
        <dbReference type="WormBase" id="Y23H5A.8a"/>
    </source>
</evidence>
<name>A0A061AE10_CAEEL</name>
<dbReference type="Proteomes" id="UP000001940">
    <property type="component" value="Chromosome I"/>
</dbReference>
<evidence type="ECO:0000313" key="1">
    <source>
        <dbReference type="EMBL" id="CDR32734.1"/>
    </source>
</evidence>
<dbReference type="EMBL" id="BX284601">
    <property type="protein sequence ID" value="CDR32734.1"/>
    <property type="molecule type" value="Genomic_DNA"/>
</dbReference>
<dbReference type="AGR" id="WB:WBGene00023172"/>
<organism evidence="1 2">
    <name type="scientific">Caenorhabditis elegans</name>
    <dbReference type="NCBI Taxonomy" id="6239"/>
    <lineage>
        <taxon>Eukaryota</taxon>
        <taxon>Metazoa</taxon>
        <taxon>Ecdysozoa</taxon>
        <taxon>Nematoda</taxon>
        <taxon>Chromadorea</taxon>
        <taxon>Rhabditida</taxon>
        <taxon>Rhabditina</taxon>
        <taxon>Rhabditomorpha</taxon>
        <taxon>Rhabditoidea</taxon>
        <taxon>Rhabditidae</taxon>
        <taxon>Peloderinae</taxon>
        <taxon>Caenorhabditis</taxon>
    </lineage>
</organism>
<dbReference type="GeneID" id="24105057"/>
<proteinExistence type="predicted"/>
<dbReference type="HOGENOM" id="CLU_3377569_0_0_1"/>
<dbReference type="CTD" id="24105057"/>
<gene>
    <name evidence="1" type="ORF">CELE_Y23H5A.8</name>
    <name evidence="1 3" type="ORF">Y23H5A.8</name>
</gene>
<dbReference type="RefSeq" id="NP_001293293.1">
    <property type="nucleotide sequence ID" value="NM_001306364.1"/>
</dbReference>
<dbReference type="KEGG" id="cel:CELE_Y23H5A.8"/>
<protein>
    <submittedName>
        <fullName evidence="1">NADH dehydrogenase subunit 5</fullName>
    </submittedName>
</protein>
<dbReference type="InParanoid" id="A0A061AE10"/>
<sequence>MLLLLLLLLSTTQLDLLIWTKGPGSSYQNQSING</sequence>
<keyword evidence="2" id="KW-1185">Reference proteome</keyword>
<dbReference type="Bgee" id="WBGene00023172">
    <property type="expression patterns" value="Expressed in larva and 2 other cell types or tissues"/>
</dbReference>
<reference evidence="1 2" key="1">
    <citation type="journal article" date="1998" name="Science">
        <title>Genome sequence of the nematode C. elegans: a platform for investigating biology.</title>
        <authorList>
            <consortium name="The C. elegans sequencing consortium"/>
            <person name="Sulson J.E."/>
            <person name="Waterston R."/>
        </authorList>
    </citation>
    <scope>NUCLEOTIDE SEQUENCE [LARGE SCALE GENOMIC DNA]</scope>
    <source>
        <strain evidence="1 2">Bristol N2</strain>
    </source>
</reference>